<dbReference type="Gene3D" id="3.30.200.20">
    <property type="entry name" value="Phosphorylase Kinase, domain 1"/>
    <property type="match status" value="1"/>
</dbReference>
<dbReference type="CDD" id="cd12797">
    <property type="entry name" value="M23_peptidase"/>
    <property type="match status" value="1"/>
</dbReference>
<dbReference type="AlphaFoldDB" id="L7VYU5"/>
<dbReference type="GO" id="GO:0030170">
    <property type="term" value="F:pyridoxal phosphate binding"/>
    <property type="evidence" value="ECO:0007669"/>
    <property type="project" value="InterPro"/>
</dbReference>
<evidence type="ECO:0000259" key="3">
    <source>
        <dbReference type="Pfam" id="PF01551"/>
    </source>
</evidence>
<dbReference type="InterPro" id="IPR002575">
    <property type="entry name" value="Aminoglycoside_PTrfase"/>
</dbReference>
<dbReference type="Gene3D" id="2.70.70.10">
    <property type="entry name" value="Glucose Permease (Domain IIA)"/>
    <property type="match status" value="1"/>
</dbReference>
<proteinExistence type="inferred from homology"/>
<keyword evidence="5" id="KW-0032">Aminotransferase</keyword>
<dbReference type="Pfam" id="PF01551">
    <property type="entry name" value="Peptidase_M23"/>
    <property type="match status" value="1"/>
</dbReference>
<protein>
    <submittedName>
        <fullName evidence="5">Aminotransferase, class III</fullName>
    </submittedName>
</protein>
<evidence type="ECO:0000259" key="4">
    <source>
        <dbReference type="Pfam" id="PF01636"/>
    </source>
</evidence>
<dbReference type="CDD" id="cd00610">
    <property type="entry name" value="OAT_like"/>
    <property type="match status" value="1"/>
</dbReference>
<reference evidence="5" key="1">
    <citation type="submission" date="2012-09" db="EMBL/GenBank/DDBJ databases">
        <title>Metagenomic Characterization of a Microbial Community in Wastewater Detects High Levels of Antibiotic Resistance.</title>
        <authorList>
            <person name="Abrams M."/>
            <person name="Caldwell A."/>
            <person name="Vandaei E."/>
            <person name="Lee W."/>
            <person name="Perrott J."/>
            <person name="Khan S.Y."/>
            <person name="Ta J."/>
            <person name="Romero D."/>
            <person name="Nguyen V."/>
            <person name="Pourmand N."/>
            <person name="Ouverney C.C."/>
        </authorList>
    </citation>
    <scope>NUCLEOTIDE SEQUENCE</scope>
</reference>
<feature type="domain" description="M23ase beta-sheet core" evidence="3">
    <location>
        <begin position="437"/>
        <end position="535"/>
    </location>
</feature>
<dbReference type="SUPFAM" id="SSF56112">
    <property type="entry name" value="Protein kinase-like (PK-like)"/>
    <property type="match status" value="1"/>
</dbReference>
<dbReference type="InterPro" id="IPR015421">
    <property type="entry name" value="PyrdxlP-dep_Trfase_major"/>
</dbReference>
<dbReference type="NCBIfam" id="NF004799">
    <property type="entry name" value="PRK06148.1"/>
    <property type="match status" value="1"/>
</dbReference>
<dbReference type="PANTHER" id="PTHR45688:SF13">
    <property type="entry name" value="ALANINE--GLYOXYLATE AMINOTRANSFERASE 2-LIKE"/>
    <property type="match status" value="1"/>
</dbReference>
<name>L7VYU5_9BACT</name>
<dbReference type="InterPro" id="IPR011055">
    <property type="entry name" value="Dup_hybrid_motif"/>
</dbReference>
<dbReference type="EMBL" id="JX649914">
    <property type="protein sequence ID" value="AGC72854.1"/>
    <property type="molecule type" value="Genomic_DNA"/>
</dbReference>
<sequence>MFVSITEAQELAFQYFQLQGQIKPLSGEIDLNYLIESSSGEKCCFKIAHAHSDVPELEFQNAMMEHLQAAGLGLEIPVPLKSLRGETIVHHQFPGGELRYLRALTWVEGRCFAEANPHTSALLEKVGALCGKLSAALADFEHPAAHRWIKWDPSQAIWTKDHLGAIQDPNKKALAEWALDLFEQKALPHLPQLRQSVCYNDANDYNILLSFDPLNPEVPGVIDFGDAVFTHTLNELAIAIAYAAMDKPDPLAVIQQMTRGYQHFFPLQEREAEVLFPLIIARLLISVVCSAQNLLVNPENEYLQISDRPAWDLLAKLRQLPPALVHYTVREACGWPAHPKMAQFAAWAKQRVGEIAPLVTADLRDKSTLWLDCSVGSPELGNYTDIADAELLHQQILATMRAAKAEVAIGRYNEARPFYTTDAYEVQGNEGPEWRSVHIGLDVFMPAGTPVFAPLAGVVHSFQDNAADRDYGPAIILEHEIGPDLHFYTLYGHLSRSSLEGLYVGKPISKGEQFCWMGPMPENGNWSPHLHFQVMLDMLDKQGDFPGVAFPSQRAVWTAICPDPWYLIAGEPSPAAIEISIDEILSDRKKFLSPNLSISYTEPLYMQRGVGAYLYDHSGRRYLDTVNNVAHLGHEHPRVVRAGQRQMAVLNTNTRYLHPLITQFAEALLATAPAPLEVAFFVNSGSEANELALRLAKTYTRQNDIIALQVGYHGNTNACVEVSSYKFDGPGGKGASPGVHIVPLPDTYRGLYRGNNPESASQYAGHVGQVIQDLHRHGRKPAAFLAETIVSCGGQIPVPPGYLAQVYALVRAAGGVCIADEVQTGCGRPGDYFWAFEAQGVVPDIVTIGKPIGNGHPLGAVLCTRAVADAFANGMEYFNTFGGNPVSCAIGLEVLKVIREEGLQANAQQTGTYLKQGLADLSTRFPLIGDVRGSGLFLGIELVTDPLAKTPAAAATSYIANRMRTLGILMSTDGPDHNVLKIKPPMVFGKQQADFLLGMLERVMREDGVETHGRAS</sequence>
<dbReference type="SUPFAM" id="SSF51261">
    <property type="entry name" value="Duplicated hybrid motif"/>
    <property type="match status" value="1"/>
</dbReference>
<dbReference type="InterPro" id="IPR016047">
    <property type="entry name" value="M23ase_b-sheet_dom"/>
</dbReference>
<dbReference type="InterPro" id="IPR015424">
    <property type="entry name" value="PyrdxlP-dep_Trfase"/>
</dbReference>
<organism evidence="5">
    <name type="scientific">uncultured bacterium A1Q1_fos_97</name>
    <dbReference type="NCBI Taxonomy" id="1256593"/>
    <lineage>
        <taxon>Bacteria</taxon>
        <taxon>environmental samples</taxon>
    </lineage>
</organism>
<dbReference type="Gene3D" id="3.90.1150.10">
    <property type="entry name" value="Aspartate Aminotransferase, domain 1"/>
    <property type="match status" value="1"/>
</dbReference>
<evidence type="ECO:0000256" key="1">
    <source>
        <dbReference type="ARBA" id="ARBA00008954"/>
    </source>
</evidence>
<evidence type="ECO:0000256" key="2">
    <source>
        <dbReference type="ARBA" id="ARBA00022898"/>
    </source>
</evidence>
<keyword evidence="2" id="KW-0663">Pyridoxal phosphate</keyword>
<dbReference type="PROSITE" id="PS00600">
    <property type="entry name" value="AA_TRANSFER_CLASS_3"/>
    <property type="match status" value="1"/>
</dbReference>
<dbReference type="Gene3D" id="3.40.640.10">
    <property type="entry name" value="Type I PLP-dependent aspartate aminotransferase-like (Major domain)"/>
    <property type="match status" value="1"/>
</dbReference>
<dbReference type="Pfam" id="PF00202">
    <property type="entry name" value="Aminotran_3"/>
    <property type="match status" value="1"/>
</dbReference>
<dbReference type="GO" id="GO:0008483">
    <property type="term" value="F:transaminase activity"/>
    <property type="evidence" value="ECO:0007669"/>
    <property type="project" value="UniProtKB-KW"/>
</dbReference>
<evidence type="ECO:0000313" key="5">
    <source>
        <dbReference type="EMBL" id="AGC72854.1"/>
    </source>
</evidence>
<feature type="domain" description="Aminoglycoside phosphotransferase" evidence="4">
    <location>
        <begin position="23"/>
        <end position="262"/>
    </location>
</feature>
<dbReference type="PANTHER" id="PTHR45688">
    <property type="match status" value="1"/>
</dbReference>
<dbReference type="InterPro" id="IPR005814">
    <property type="entry name" value="Aminotrans_3"/>
</dbReference>
<dbReference type="InterPro" id="IPR011009">
    <property type="entry name" value="Kinase-like_dom_sf"/>
</dbReference>
<comment type="similarity">
    <text evidence="1">Belongs to the class-III pyridoxal-phosphate-dependent aminotransferase family.</text>
</comment>
<dbReference type="SUPFAM" id="SSF53383">
    <property type="entry name" value="PLP-dependent transferases"/>
    <property type="match status" value="1"/>
</dbReference>
<dbReference type="InterPro" id="IPR049704">
    <property type="entry name" value="Aminotrans_3_PPA_site"/>
</dbReference>
<accession>L7VYU5</accession>
<keyword evidence="5" id="KW-0808">Transferase</keyword>
<dbReference type="Pfam" id="PF01636">
    <property type="entry name" value="APH"/>
    <property type="match status" value="1"/>
</dbReference>
<dbReference type="InterPro" id="IPR015422">
    <property type="entry name" value="PyrdxlP-dep_Trfase_small"/>
</dbReference>
<dbReference type="Gene3D" id="3.90.1200.10">
    <property type="match status" value="1"/>
</dbReference>